<dbReference type="AlphaFoldDB" id="A0A4Y7QGG8"/>
<keyword evidence="2" id="KW-1185">Reference proteome</keyword>
<name>A0A4Y7QGG8_9AGAM</name>
<reference evidence="1 2" key="1">
    <citation type="submission" date="2018-06" db="EMBL/GenBank/DDBJ databases">
        <title>A transcriptomic atlas of mushroom development highlights an independent origin of complex multicellularity.</title>
        <authorList>
            <consortium name="DOE Joint Genome Institute"/>
            <person name="Krizsan K."/>
            <person name="Almasi E."/>
            <person name="Merenyi Z."/>
            <person name="Sahu N."/>
            <person name="Viragh M."/>
            <person name="Koszo T."/>
            <person name="Mondo S."/>
            <person name="Kiss B."/>
            <person name="Balint B."/>
            <person name="Kues U."/>
            <person name="Barry K."/>
            <person name="Hegedus J.C."/>
            <person name="Henrissat B."/>
            <person name="Johnson J."/>
            <person name="Lipzen A."/>
            <person name="Ohm R."/>
            <person name="Nagy I."/>
            <person name="Pangilinan J."/>
            <person name="Yan J."/>
            <person name="Xiong Y."/>
            <person name="Grigoriev I.V."/>
            <person name="Hibbett D.S."/>
            <person name="Nagy L.G."/>
        </authorList>
    </citation>
    <scope>NUCLEOTIDE SEQUENCE [LARGE SCALE GENOMIC DNA]</scope>
    <source>
        <strain evidence="1 2">SZMC22713</strain>
    </source>
</reference>
<dbReference type="OrthoDB" id="3224367at2759"/>
<dbReference type="EMBL" id="ML170162">
    <property type="protein sequence ID" value="TDL26202.1"/>
    <property type="molecule type" value="Genomic_DNA"/>
</dbReference>
<organism evidence="1 2">
    <name type="scientific">Rickenella mellea</name>
    <dbReference type="NCBI Taxonomy" id="50990"/>
    <lineage>
        <taxon>Eukaryota</taxon>
        <taxon>Fungi</taxon>
        <taxon>Dikarya</taxon>
        <taxon>Basidiomycota</taxon>
        <taxon>Agaricomycotina</taxon>
        <taxon>Agaricomycetes</taxon>
        <taxon>Hymenochaetales</taxon>
        <taxon>Rickenellaceae</taxon>
        <taxon>Rickenella</taxon>
    </lineage>
</organism>
<evidence type="ECO:0000313" key="2">
    <source>
        <dbReference type="Proteomes" id="UP000294933"/>
    </source>
</evidence>
<dbReference type="STRING" id="50990.A0A4Y7QGG8"/>
<evidence type="ECO:0000313" key="1">
    <source>
        <dbReference type="EMBL" id="TDL26202.1"/>
    </source>
</evidence>
<accession>A0A4Y7QGG8</accession>
<sequence length="305" mass="33901">MYNHLFPLPGCVLPSFRTLLIKGPYSASSPLHLCLSHLESRSASRALILTPSRDAFTASLEEFNDHWLLKHSGTGKTSSLLSKITIFYPPTPAHWLLLLSSLIPLQSHPNSAPLLAALPTIPSLIVLHEPSSFFLGTDDTSFNVSQYVNLIVNALSSTSYLSAYNSNAHATSGNAEPPQEHISVAVFDSQADDLRLPLLARSPESGFNPFHEEDESVKTKFVSKEQVGKFLEKYFEWVGTVENVPRHSTSTDLMTGEESLAAHHAKRIVLRKSNEQDVPLEWAEVVQPRRRDSELPETSFEWTNT</sequence>
<proteinExistence type="predicted"/>
<dbReference type="Proteomes" id="UP000294933">
    <property type="component" value="Unassembled WGS sequence"/>
</dbReference>
<protein>
    <submittedName>
        <fullName evidence="1">Uncharacterized protein</fullName>
    </submittedName>
</protein>
<gene>
    <name evidence="1" type="ORF">BD410DRAFT_784267</name>
</gene>
<dbReference type="VEuPathDB" id="FungiDB:BD410DRAFT_784267"/>